<dbReference type="STRING" id="504832.OCA5_c32350"/>
<protein>
    <recommendedName>
        <fullName evidence="3">Ketopantoate reductase N-terminal domain-containing protein</fullName>
    </recommendedName>
</protein>
<dbReference type="EMBL" id="CP002826">
    <property type="protein sequence ID" value="AEI07911.1"/>
    <property type="molecule type" value="Genomic_DNA"/>
</dbReference>
<organism evidence="1 2">
    <name type="scientific">Afipia carboxidovorans (strain ATCC 49405 / DSM 1227 / KCTC 32145 / OM5)</name>
    <name type="common">Oligotropha carboxidovorans</name>
    <dbReference type="NCBI Taxonomy" id="504832"/>
    <lineage>
        <taxon>Bacteria</taxon>
        <taxon>Pseudomonadati</taxon>
        <taxon>Pseudomonadota</taxon>
        <taxon>Alphaproteobacteria</taxon>
        <taxon>Hyphomicrobiales</taxon>
        <taxon>Nitrobacteraceae</taxon>
        <taxon>Afipia</taxon>
    </lineage>
</organism>
<sequence>MMSHYKILILGASYGSLLASKLLFGGHSVTLVCLPAEADLINSEGFRVRMPIRGRAQPVLIDSRDLPGKVSAMGAADVNPADYDLIGLAMQEPQYGSPGVRELLERIATSRVPCMSIMNMPPLPYIARLPGIDANAVKAAYTDPSVWSAFDSGTLTLCSPDPQAIRPPEEKVNFLHVTLPTNFKVARFDNEKSNAILRDLEQGIDAIRMDTPEGKTEVPVKLRFHESLFVPLAKWPMLLAGNYRCVTADGMRTAQEAVHSDLGQSRAVYDFVVDVCIALGAKREDLVPFDKYADAAKSLARPASVARALTNGAPNVERADKLVQLLAKQKGMSHPVVDEIVALVDRRLEANRQKIKSAAA</sequence>
<dbReference type="KEGG" id="oca:OCAR_4715"/>
<keyword evidence="2" id="KW-1185">Reference proteome</keyword>
<accession>B6JDE5</accession>
<evidence type="ECO:0008006" key="3">
    <source>
        <dbReference type="Google" id="ProtNLM"/>
    </source>
</evidence>
<evidence type="ECO:0000313" key="2">
    <source>
        <dbReference type="Proteomes" id="UP000007730"/>
    </source>
</evidence>
<dbReference type="Proteomes" id="UP000007730">
    <property type="component" value="Chromosome"/>
</dbReference>
<name>B6JDE5_AFIC5</name>
<dbReference type="KEGG" id="ocg:OCA5_c32350"/>
<dbReference type="eggNOG" id="COG1893">
    <property type="taxonomic scope" value="Bacteria"/>
</dbReference>
<dbReference type="HOGENOM" id="CLU_762145_0_0_5"/>
<reference evidence="1 2" key="1">
    <citation type="journal article" date="2011" name="J. Bacteriol.">
        <title>Complete genome sequences of the chemolithoautotrophic Oligotropha carboxidovorans strains OM4 and OM5.</title>
        <authorList>
            <person name="Volland S."/>
            <person name="Rachinger M."/>
            <person name="Strittmatter A."/>
            <person name="Daniel R."/>
            <person name="Gottschalk G."/>
            <person name="Meyer O."/>
        </authorList>
    </citation>
    <scope>NUCLEOTIDE SEQUENCE [LARGE SCALE GENOMIC DNA]</scope>
    <source>
        <strain evidence="2">ATCC 49405 / DSM 1227 / KCTC 32145 / OM5</strain>
    </source>
</reference>
<proteinExistence type="predicted"/>
<gene>
    <name evidence="1" type="ordered locus">OCA5_c32350</name>
</gene>
<dbReference type="PATRIC" id="fig|504832.7.peg.3401"/>
<evidence type="ECO:0000313" key="1">
    <source>
        <dbReference type="EMBL" id="AEI07911.1"/>
    </source>
</evidence>
<dbReference type="AlphaFoldDB" id="B6JDE5"/>